<dbReference type="AlphaFoldDB" id="A0A1L8CWI6"/>
<protein>
    <recommendedName>
        <fullName evidence="10">Fluoride-specific ion channel FluC</fullName>
    </recommendedName>
</protein>
<accession>A0A1L8CWI6</accession>
<dbReference type="PANTHER" id="PTHR28259">
    <property type="entry name" value="FLUORIDE EXPORT PROTEIN 1-RELATED"/>
    <property type="match status" value="1"/>
</dbReference>
<comment type="function">
    <text evidence="9 10">Fluoride-specific ion channel. Important for reducing fluoride concentration in the cell, thus reducing its toxicity.</text>
</comment>
<keyword evidence="10" id="KW-0479">Metal-binding</keyword>
<dbReference type="GO" id="GO:0062054">
    <property type="term" value="F:fluoride channel activity"/>
    <property type="evidence" value="ECO:0007669"/>
    <property type="project" value="UniProtKB-UniRule"/>
</dbReference>
<dbReference type="EMBL" id="BDJK01000039">
    <property type="protein sequence ID" value="GAV23280.1"/>
    <property type="molecule type" value="Genomic_DNA"/>
</dbReference>
<name>A0A1L8CWI6_9THEO</name>
<keyword evidence="2 10" id="KW-1003">Cell membrane</keyword>
<evidence type="ECO:0000256" key="4">
    <source>
        <dbReference type="ARBA" id="ARBA00022989"/>
    </source>
</evidence>
<comment type="subcellular location">
    <subcellularLocation>
        <location evidence="1 10">Cell membrane</location>
        <topology evidence="1 10">Multi-pass membrane protein</topology>
    </subcellularLocation>
</comment>
<keyword evidence="10" id="KW-0406">Ion transport</keyword>
<evidence type="ECO:0000256" key="3">
    <source>
        <dbReference type="ARBA" id="ARBA00022692"/>
    </source>
</evidence>
<evidence type="ECO:0000256" key="10">
    <source>
        <dbReference type="HAMAP-Rule" id="MF_00454"/>
    </source>
</evidence>
<evidence type="ECO:0000256" key="2">
    <source>
        <dbReference type="ARBA" id="ARBA00022475"/>
    </source>
</evidence>
<evidence type="ECO:0000256" key="9">
    <source>
        <dbReference type="ARBA" id="ARBA00049940"/>
    </source>
</evidence>
<comment type="activity regulation">
    <text evidence="10">Na(+) is not transported, but it plays an essential structural role and its presence is essential for fluoride channel function.</text>
</comment>
<sequence length="134" mass="14723">MNYFAVALGGFFGAIAREITGRAIGASIFPINTLAINLGGSFLLLFFMTLFLERINVSDPVRLGLTSGFLGAYTTFSTMTKEIYLLLLQHKLLIGFIYFFLSLSGGFFSGILGRALALYLVNLNFRKNTVKDEG</sequence>
<dbReference type="HAMAP" id="MF_00454">
    <property type="entry name" value="FluC"/>
    <property type="match status" value="1"/>
</dbReference>
<feature type="transmembrane region" description="Helical" evidence="10">
    <location>
        <begin position="26"/>
        <end position="51"/>
    </location>
</feature>
<organism evidence="11 12">
    <name type="scientific">Carboxydothermus pertinax</name>
    <dbReference type="NCBI Taxonomy" id="870242"/>
    <lineage>
        <taxon>Bacteria</taxon>
        <taxon>Bacillati</taxon>
        <taxon>Bacillota</taxon>
        <taxon>Clostridia</taxon>
        <taxon>Thermoanaerobacterales</taxon>
        <taxon>Thermoanaerobacteraceae</taxon>
        <taxon>Carboxydothermus</taxon>
    </lineage>
</organism>
<comment type="catalytic activity">
    <reaction evidence="8">
        <text>fluoride(in) = fluoride(out)</text>
        <dbReference type="Rhea" id="RHEA:76159"/>
        <dbReference type="ChEBI" id="CHEBI:17051"/>
    </reaction>
    <physiologicalReaction direction="left-to-right" evidence="8">
        <dbReference type="Rhea" id="RHEA:76160"/>
    </physiologicalReaction>
</comment>
<keyword evidence="4 10" id="KW-1133">Transmembrane helix</keyword>
<dbReference type="InterPro" id="IPR003691">
    <property type="entry name" value="FluC"/>
</dbReference>
<keyword evidence="12" id="KW-1185">Reference proteome</keyword>
<keyword evidence="5 10" id="KW-0472">Membrane</keyword>
<keyword evidence="6 10" id="KW-0407">Ion channel</keyword>
<evidence type="ECO:0000256" key="5">
    <source>
        <dbReference type="ARBA" id="ARBA00023136"/>
    </source>
</evidence>
<dbReference type="Pfam" id="PF02537">
    <property type="entry name" value="CRCB"/>
    <property type="match status" value="1"/>
</dbReference>
<comment type="caution">
    <text evidence="11">The sequence shown here is derived from an EMBL/GenBank/DDBJ whole genome shotgun (WGS) entry which is preliminary data.</text>
</comment>
<feature type="transmembrane region" description="Helical" evidence="10">
    <location>
        <begin position="63"/>
        <end position="80"/>
    </location>
</feature>
<feature type="binding site" evidence="10">
    <location>
        <position position="71"/>
    </location>
    <ligand>
        <name>Na(+)</name>
        <dbReference type="ChEBI" id="CHEBI:29101"/>
        <note>structural</note>
    </ligand>
</feature>
<evidence type="ECO:0000256" key="6">
    <source>
        <dbReference type="ARBA" id="ARBA00023303"/>
    </source>
</evidence>
<dbReference type="GO" id="GO:0140114">
    <property type="term" value="P:cellular detoxification of fluoride"/>
    <property type="evidence" value="ECO:0007669"/>
    <property type="project" value="UniProtKB-UniRule"/>
</dbReference>
<feature type="binding site" evidence="10">
    <location>
        <position position="74"/>
    </location>
    <ligand>
        <name>Na(+)</name>
        <dbReference type="ChEBI" id="CHEBI:29101"/>
        <note>structural</note>
    </ligand>
</feature>
<dbReference type="PANTHER" id="PTHR28259:SF1">
    <property type="entry name" value="FLUORIDE EXPORT PROTEIN 1-RELATED"/>
    <property type="match status" value="1"/>
</dbReference>
<keyword evidence="10" id="KW-0915">Sodium</keyword>
<reference evidence="12" key="1">
    <citation type="submission" date="2016-12" db="EMBL/GenBank/DDBJ databases">
        <title>Draft Genome Sequences od Carboxydothermus pertinax and islandicus, Hydrogenogenic Carboxydotrophic Bacteria.</title>
        <authorList>
            <person name="Fukuyama Y."/>
            <person name="Ohmae K."/>
            <person name="Yoneda Y."/>
            <person name="Yoshida T."/>
            <person name="Sako Y."/>
        </authorList>
    </citation>
    <scope>NUCLEOTIDE SEQUENCE [LARGE SCALE GENOMIC DNA]</scope>
    <source>
        <strain evidence="12">Ug1</strain>
    </source>
</reference>
<feature type="transmembrane region" description="Helical" evidence="10">
    <location>
        <begin position="92"/>
        <end position="121"/>
    </location>
</feature>
<evidence type="ECO:0000256" key="1">
    <source>
        <dbReference type="ARBA" id="ARBA00004651"/>
    </source>
</evidence>
<gene>
    <name evidence="10" type="primary">fluC</name>
    <name evidence="10" type="synonym">crcB</name>
    <name evidence="11" type="ORF">cpu_17900</name>
</gene>
<evidence type="ECO:0000256" key="7">
    <source>
        <dbReference type="ARBA" id="ARBA00035120"/>
    </source>
</evidence>
<dbReference type="STRING" id="870242.cpu_17900"/>
<dbReference type="GO" id="GO:0046872">
    <property type="term" value="F:metal ion binding"/>
    <property type="evidence" value="ECO:0007669"/>
    <property type="project" value="UniProtKB-KW"/>
</dbReference>
<comment type="similarity">
    <text evidence="7 10">Belongs to the fluoride channel Fluc/FEX (TC 1.A.43) family.</text>
</comment>
<dbReference type="GO" id="GO:0005886">
    <property type="term" value="C:plasma membrane"/>
    <property type="evidence" value="ECO:0007669"/>
    <property type="project" value="UniProtKB-SubCell"/>
</dbReference>
<evidence type="ECO:0000313" key="11">
    <source>
        <dbReference type="EMBL" id="GAV23280.1"/>
    </source>
</evidence>
<keyword evidence="10" id="KW-0813">Transport</keyword>
<dbReference type="RefSeq" id="WP_075859719.1">
    <property type="nucleotide sequence ID" value="NZ_BDJK01000039.1"/>
</dbReference>
<evidence type="ECO:0000256" key="8">
    <source>
        <dbReference type="ARBA" id="ARBA00035585"/>
    </source>
</evidence>
<dbReference type="Proteomes" id="UP000187485">
    <property type="component" value="Unassembled WGS sequence"/>
</dbReference>
<proteinExistence type="inferred from homology"/>
<keyword evidence="3 10" id="KW-0812">Transmembrane</keyword>
<dbReference type="OrthoDB" id="9815830at2"/>
<evidence type="ECO:0000313" key="12">
    <source>
        <dbReference type="Proteomes" id="UP000187485"/>
    </source>
</evidence>